<sequence>MMNSKRQQPLVTWIEPWGEAGNPATHITYQGMDATTGKPYVGYASMQGQQTGTNIVRYRYNGNFKRFGGKPPEVFYEGYGQAGKNTARGLEQRLFEQLGGP</sequence>
<reference evidence="1 2" key="1">
    <citation type="submission" date="2014-03" db="EMBL/GenBank/DDBJ databases">
        <title>Draft Genome of Photorhabdus temperata Meg1.</title>
        <authorList>
            <person name="Hurst S.G.IV."/>
            <person name="Morris K."/>
            <person name="Thomas K."/>
            <person name="Tisa L.S."/>
        </authorList>
    </citation>
    <scope>NUCLEOTIDE SEQUENCE [LARGE SCALE GENOMIC DNA]</scope>
    <source>
        <strain evidence="1 2">Meg1</strain>
    </source>
</reference>
<dbReference type="PATRIC" id="fig|1393735.3.peg.3897"/>
<dbReference type="EMBL" id="JGVH01000077">
    <property type="protein sequence ID" value="KER01618.1"/>
    <property type="molecule type" value="Genomic_DNA"/>
</dbReference>
<comment type="caution">
    <text evidence="1">The sequence shown here is derived from an EMBL/GenBank/DDBJ whole genome shotgun (WGS) entry which is preliminary data.</text>
</comment>
<evidence type="ECO:0000313" key="1">
    <source>
        <dbReference type="EMBL" id="KER01618.1"/>
    </source>
</evidence>
<proteinExistence type="predicted"/>
<accession>A0A081RSG5</accession>
<dbReference type="RefSeq" id="WP_235184809.1">
    <property type="nucleotide sequence ID" value="NZ_CAWLUD010000077.1"/>
</dbReference>
<dbReference type="AlphaFoldDB" id="A0A081RSG5"/>
<organism evidence="1 2">
    <name type="scientific">Photorhabdus temperata subsp. temperata Meg1</name>
    <dbReference type="NCBI Taxonomy" id="1393735"/>
    <lineage>
        <taxon>Bacteria</taxon>
        <taxon>Pseudomonadati</taxon>
        <taxon>Pseudomonadota</taxon>
        <taxon>Gammaproteobacteria</taxon>
        <taxon>Enterobacterales</taxon>
        <taxon>Morganellaceae</taxon>
        <taxon>Photorhabdus</taxon>
    </lineage>
</organism>
<gene>
    <name evidence="1" type="ORF">MEG1DRAFT_03803</name>
</gene>
<protein>
    <submittedName>
        <fullName evidence="1">Uncharacterized protein</fullName>
    </submittedName>
</protein>
<dbReference type="Proteomes" id="UP000028002">
    <property type="component" value="Unassembled WGS sequence"/>
</dbReference>
<evidence type="ECO:0000313" key="2">
    <source>
        <dbReference type="Proteomes" id="UP000028002"/>
    </source>
</evidence>
<name>A0A081RSG5_PHOTE</name>